<dbReference type="Proteomes" id="UP000247792">
    <property type="component" value="Unassembled WGS sequence"/>
</dbReference>
<proteinExistence type="predicted"/>
<feature type="compositionally biased region" description="Basic residues" evidence="1">
    <location>
        <begin position="9"/>
        <end position="20"/>
    </location>
</feature>
<evidence type="ECO:0000313" key="2">
    <source>
        <dbReference type="EMBL" id="PXX34909.1"/>
    </source>
</evidence>
<keyword evidence="3" id="KW-1185">Reference proteome</keyword>
<organism evidence="2 3">
    <name type="scientific">Undibacterium pigrum</name>
    <dbReference type="NCBI Taxonomy" id="401470"/>
    <lineage>
        <taxon>Bacteria</taxon>
        <taxon>Pseudomonadati</taxon>
        <taxon>Pseudomonadota</taxon>
        <taxon>Betaproteobacteria</taxon>
        <taxon>Burkholderiales</taxon>
        <taxon>Oxalobacteraceae</taxon>
        <taxon>Undibacterium</taxon>
    </lineage>
</organism>
<protein>
    <submittedName>
        <fullName evidence="2">Uncharacterized protein</fullName>
    </submittedName>
</protein>
<dbReference type="RefSeq" id="WP_110258423.1">
    <property type="nucleotide sequence ID" value="NZ_QJKB01000025.1"/>
</dbReference>
<evidence type="ECO:0000256" key="1">
    <source>
        <dbReference type="SAM" id="MobiDB-lite"/>
    </source>
</evidence>
<sequence length="265" mass="30733">MRPGWNPTRRNKHVGTKAHGHGNDNRMVVPEAWGEIYYEKLDTHVLVRRDIAGREMRFFVEPTRADCFYACSIDDICRVLAHCPAEALSAFDFIVLRQPTRKQRILSPTWGRAIFSFEIRQQRGAAIVIEAHNLAGYQWGKHFNQEELRELARLQQDGHTITRSRQGYAIFPDAQSMRNTILYRTLLHEIGHHVDFNRSTLEEWDSKTRSTKEDYAHRYAAELYVRLEQQAVVPFAAILDEAAMARDGLDLAWFCHPVQQDSSKP</sequence>
<dbReference type="AlphaFoldDB" id="A0A318J5P6"/>
<name>A0A318J5P6_9BURK</name>
<dbReference type="EMBL" id="QJKB01000025">
    <property type="protein sequence ID" value="PXX34909.1"/>
    <property type="molecule type" value="Genomic_DNA"/>
</dbReference>
<comment type="caution">
    <text evidence="2">The sequence shown here is derived from an EMBL/GenBank/DDBJ whole genome shotgun (WGS) entry which is preliminary data.</text>
</comment>
<dbReference type="OrthoDB" id="8478507at2"/>
<accession>A0A318J5P6</accession>
<reference evidence="2 3" key="1">
    <citation type="submission" date="2018-05" db="EMBL/GenBank/DDBJ databases">
        <title>Genomic Encyclopedia of Type Strains, Phase IV (KMG-IV): sequencing the most valuable type-strain genomes for metagenomic binning, comparative biology and taxonomic classification.</title>
        <authorList>
            <person name="Goeker M."/>
        </authorList>
    </citation>
    <scope>NUCLEOTIDE SEQUENCE [LARGE SCALE GENOMIC DNA]</scope>
    <source>
        <strain evidence="2 3">DSM 19792</strain>
    </source>
</reference>
<evidence type="ECO:0000313" key="3">
    <source>
        <dbReference type="Proteomes" id="UP000247792"/>
    </source>
</evidence>
<feature type="region of interest" description="Disordered" evidence="1">
    <location>
        <begin position="1"/>
        <end position="22"/>
    </location>
</feature>
<gene>
    <name evidence="2" type="ORF">DFR42_12512</name>
</gene>